<dbReference type="InterPro" id="IPR040182">
    <property type="entry name" value="ATG13"/>
</dbReference>
<dbReference type="OrthoDB" id="70161at2759"/>
<feature type="compositionally biased region" description="Polar residues" evidence="4">
    <location>
        <begin position="318"/>
        <end position="339"/>
    </location>
</feature>
<accession>R4XCX5</accession>
<comment type="caution">
    <text evidence="6">The sequence shown here is derived from an EMBL/GenBank/DDBJ whole genome shotgun (WGS) entry which is preliminary data.</text>
</comment>
<feature type="compositionally biased region" description="Polar residues" evidence="4">
    <location>
        <begin position="346"/>
        <end position="355"/>
    </location>
</feature>
<dbReference type="GO" id="GO:0034497">
    <property type="term" value="P:protein localization to phagophore assembly site"/>
    <property type="evidence" value="ECO:0007669"/>
    <property type="project" value="TreeGrafter"/>
</dbReference>
<sequence length="709" mass="77710">MGKKSFECPQYPLLIPRQFNIDTVETDTFRDELRSWKLMDVSTADARPSIPLTIDVMLVTRDLTANQTLVLVDSNGDRIDIETGGPRRKLDTGAVLLERWQVTWEPSELEESPELPVIYKKSIVVFRALYTLTRLLPAWRLRKRLARSKLTGNTLKVVCQMDEATHTNPSSLRLSMANQFADAVNNRVETYNFHKVETATGKLCISVQYLADCDFRVDDSEALLSSQFLTSDQGSSRHHLSGDSARRSNRPASYTSVGATGGSGGSLPYMNLNDHRGASMPRQERRPSVALIQPFKTPSLSASPSLDPLLGSPRTLPRSPSSASVERLNARTNSYTQFQRIPVGKTSDTGQSSLGSPRVQAPQLLKRYSSSFGQRSGVFLNRRRTSQASDSASPTDFIVAGSSSRSPSVYAPDANEQDLGDFVNMLDDRKPLIGAQFQSDKAGFSRILAQNTSLKTNDELEKFHRLKSSHIILSNSLHQSAQLLADSDRNLALSNVKPGPSISSISATSYSPGKASSPHTPVIPSKLSKISVPHQTTKTKSTATTQGNEVVDKLSADETQFPLQSALSRDKSIVRTDIQNATGSCDQYSSDSVPQFREGQIDTDQVSELLSHRKEDQIERDRLATDKSSPGQSVIDEASGLSSEQQFSGRAWNSPHRDTDEGSRSADHGSGQMSADLPLGTVSPGATIDDDDLFFAMSDIHHGSTKQFR</sequence>
<dbReference type="GO" id="GO:1990316">
    <property type="term" value="C:Atg1/ULK1 kinase complex"/>
    <property type="evidence" value="ECO:0007669"/>
    <property type="project" value="InterPro"/>
</dbReference>
<dbReference type="Pfam" id="PF10033">
    <property type="entry name" value="ATG13"/>
    <property type="match status" value="1"/>
</dbReference>
<dbReference type="VEuPathDB" id="FungiDB:TAPDE_002274"/>
<evidence type="ECO:0000256" key="3">
    <source>
        <dbReference type="RuleBase" id="RU361214"/>
    </source>
</evidence>
<feature type="compositionally biased region" description="Basic and acidic residues" evidence="4">
    <location>
        <begin position="655"/>
        <end position="667"/>
    </location>
</feature>
<gene>
    <name evidence="6" type="ORF">TAPDE_002274</name>
</gene>
<dbReference type="STRING" id="1097556.R4XCX5"/>
<feature type="region of interest" description="Disordered" evidence="4">
    <location>
        <begin position="612"/>
        <end position="688"/>
    </location>
</feature>
<feature type="domain" description="Autophagy-related protein 13 N-terminal" evidence="5">
    <location>
        <begin position="18"/>
        <end position="215"/>
    </location>
</feature>
<dbReference type="GO" id="GO:0005829">
    <property type="term" value="C:cytosol"/>
    <property type="evidence" value="ECO:0007669"/>
    <property type="project" value="TreeGrafter"/>
</dbReference>
<reference evidence="6 7" key="1">
    <citation type="journal article" date="2013" name="MBio">
        <title>Genome sequencing of the plant pathogen Taphrina deformans, the causal agent of peach leaf curl.</title>
        <authorList>
            <person name="Cisse O.H."/>
            <person name="Almeida J.M.G.C.F."/>
            <person name="Fonseca A."/>
            <person name="Kumar A.A."/>
            <person name="Salojaervi J."/>
            <person name="Overmyer K."/>
            <person name="Hauser P.M."/>
            <person name="Pagni M."/>
        </authorList>
    </citation>
    <scope>NUCLEOTIDE SEQUENCE [LARGE SCALE GENOMIC DNA]</scope>
    <source>
        <strain evidence="7">PYCC 5710 / ATCC 11124 / CBS 356.35 / IMI 108563 / JCM 9778 / NBRC 8474</strain>
    </source>
</reference>
<dbReference type="GO" id="GO:0000407">
    <property type="term" value="C:phagophore assembly site"/>
    <property type="evidence" value="ECO:0007669"/>
    <property type="project" value="TreeGrafter"/>
</dbReference>
<dbReference type="PANTHER" id="PTHR13430:SF4">
    <property type="entry name" value="AUTOPHAGY-RELATED PROTEIN 13"/>
    <property type="match status" value="1"/>
</dbReference>
<comment type="similarity">
    <text evidence="1 3">Belongs to the ATG13 family. Fungi subfamily.</text>
</comment>
<keyword evidence="7" id="KW-1185">Reference proteome</keyword>
<evidence type="ECO:0000256" key="2">
    <source>
        <dbReference type="ARBA" id="ARBA00023006"/>
    </source>
</evidence>
<evidence type="ECO:0000256" key="4">
    <source>
        <dbReference type="SAM" id="MobiDB-lite"/>
    </source>
</evidence>
<dbReference type="InterPro" id="IPR036570">
    <property type="entry name" value="HORMA_dom_sf"/>
</dbReference>
<organism evidence="6 7">
    <name type="scientific">Taphrina deformans (strain PYCC 5710 / ATCC 11124 / CBS 356.35 / IMI 108563 / JCM 9778 / NBRC 8474)</name>
    <name type="common">Peach leaf curl fungus</name>
    <name type="synonym">Lalaria deformans</name>
    <dbReference type="NCBI Taxonomy" id="1097556"/>
    <lineage>
        <taxon>Eukaryota</taxon>
        <taxon>Fungi</taxon>
        <taxon>Dikarya</taxon>
        <taxon>Ascomycota</taxon>
        <taxon>Taphrinomycotina</taxon>
        <taxon>Taphrinomycetes</taxon>
        <taxon>Taphrinales</taxon>
        <taxon>Taphrinaceae</taxon>
        <taxon>Taphrina</taxon>
    </lineage>
</organism>
<dbReference type="PANTHER" id="PTHR13430">
    <property type="match status" value="1"/>
</dbReference>
<evidence type="ECO:0000313" key="6">
    <source>
        <dbReference type="EMBL" id="CCG82263.1"/>
    </source>
</evidence>
<evidence type="ECO:0000259" key="5">
    <source>
        <dbReference type="Pfam" id="PF10033"/>
    </source>
</evidence>
<dbReference type="Proteomes" id="UP000013776">
    <property type="component" value="Unassembled WGS sequence"/>
</dbReference>
<feature type="compositionally biased region" description="Basic and acidic residues" evidence="4">
    <location>
        <begin position="273"/>
        <end position="287"/>
    </location>
</feature>
<dbReference type="Gene3D" id="6.10.140.1900">
    <property type="match status" value="1"/>
</dbReference>
<dbReference type="GO" id="GO:0000423">
    <property type="term" value="P:mitophagy"/>
    <property type="evidence" value="ECO:0007669"/>
    <property type="project" value="TreeGrafter"/>
</dbReference>
<feature type="compositionally biased region" description="Low complexity" evidence="4">
    <location>
        <begin position="298"/>
        <end position="313"/>
    </location>
</feature>
<dbReference type="eggNOG" id="KOG4573">
    <property type="taxonomic scope" value="Eukaryota"/>
</dbReference>
<evidence type="ECO:0000256" key="1">
    <source>
        <dbReference type="ARBA" id="ARBA00005246"/>
    </source>
</evidence>
<dbReference type="Gene3D" id="3.30.900.10">
    <property type="entry name" value="HORMA domain"/>
    <property type="match status" value="1"/>
</dbReference>
<keyword evidence="2 3" id="KW-0072">Autophagy</keyword>
<protein>
    <recommendedName>
        <fullName evidence="3">Autophagy-related protein 13</fullName>
    </recommendedName>
</protein>
<dbReference type="EMBL" id="CAHR02000075">
    <property type="protein sequence ID" value="CCG82263.1"/>
    <property type="molecule type" value="Genomic_DNA"/>
</dbReference>
<dbReference type="InterPro" id="IPR018731">
    <property type="entry name" value="Atg13_N"/>
</dbReference>
<feature type="compositionally biased region" description="Basic and acidic residues" evidence="4">
    <location>
        <begin position="612"/>
        <end position="625"/>
    </location>
</feature>
<feature type="region of interest" description="Disordered" evidence="4">
    <location>
        <begin position="232"/>
        <end position="362"/>
    </location>
</feature>
<proteinExistence type="inferred from homology"/>
<dbReference type="GO" id="GO:0034727">
    <property type="term" value="P:piecemeal microautophagy of the nucleus"/>
    <property type="evidence" value="ECO:0007669"/>
    <property type="project" value="TreeGrafter"/>
</dbReference>
<dbReference type="AlphaFoldDB" id="R4XCX5"/>
<name>R4XCX5_TAPDE</name>
<evidence type="ECO:0000313" key="7">
    <source>
        <dbReference type="Proteomes" id="UP000013776"/>
    </source>
</evidence>